<accession>A0AAE3LRC6</accession>
<dbReference type="Proteomes" id="UP001209318">
    <property type="component" value="Unassembled WGS sequence"/>
</dbReference>
<reference evidence="2" key="1">
    <citation type="submission" date="2022-10" db="EMBL/GenBank/DDBJ databases">
        <title>Description of Fervidibacillus gen. nov. in the family Fervidibacillaceae fam. nov. with two species, Fervidibacillus albus sp. nov., and Fervidibacillus halotolerans sp. nov., isolated from tidal flat sediments.</title>
        <authorList>
            <person name="Kwon K.K."/>
            <person name="Yang S.-H."/>
        </authorList>
    </citation>
    <scope>NUCLEOTIDE SEQUENCE</scope>
    <source>
        <strain evidence="2">JCM 19140</strain>
    </source>
</reference>
<organism evidence="2 3">
    <name type="scientific">Perspicuibacillus lycopersici</name>
    <dbReference type="NCBI Taxonomy" id="1325689"/>
    <lineage>
        <taxon>Bacteria</taxon>
        <taxon>Bacillati</taxon>
        <taxon>Bacillota</taxon>
        <taxon>Bacilli</taxon>
        <taxon>Bacillales</taxon>
        <taxon>Bacillaceae</taxon>
        <taxon>Perspicuibacillus</taxon>
    </lineage>
</organism>
<dbReference type="AlphaFoldDB" id="A0AAE3LRC6"/>
<dbReference type="RefSeq" id="WP_263073769.1">
    <property type="nucleotide sequence ID" value="NZ_JAOUSF010000004.1"/>
</dbReference>
<sequence length="65" mass="7494">MKKTKQLLTDTPQEEKVSVSTEMNSRYPLQAQHYYPGDSVNEHKNIEEANIMLSEGEVGQQRENN</sequence>
<feature type="region of interest" description="Disordered" evidence="1">
    <location>
        <begin position="1"/>
        <end position="22"/>
    </location>
</feature>
<keyword evidence="3" id="KW-1185">Reference proteome</keyword>
<protein>
    <submittedName>
        <fullName evidence="2">Uncharacterized protein</fullName>
    </submittedName>
</protein>
<evidence type="ECO:0000313" key="2">
    <source>
        <dbReference type="EMBL" id="MCU9614484.1"/>
    </source>
</evidence>
<evidence type="ECO:0000313" key="3">
    <source>
        <dbReference type="Proteomes" id="UP001209318"/>
    </source>
</evidence>
<gene>
    <name evidence="2" type="ORF">OEV98_13140</name>
</gene>
<proteinExistence type="predicted"/>
<feature type="compositionally biased region" description="Polar residues" evidence="1">
    <location>
        <begin position="1"/>
        <end position="11"/>
    </location>
</feature>
<dbReference type="EMBL" id="JAOUSF010000004">
    <property type="protein sequence ID" value="MCU9614484.1"/>
    <property type="molecule type" value="Genomic_DNA"/>
</dbReference>
<comment type="caution">
    <text evidence="2">The sequence shown here is derived from an EMBL/GenBank/DDBJ whole genome shotgun (WGS) entry which is preliminary data.</text>
</comment>
<name>A0AAE3LRC6_9BACI</name>
<evidence type="ECO:0000256" key="1">
    <source>
        <dbReference type="SAM" id="MobiDB-lite"/>
    </source>
</evidence>